<proteinExistence type="predicted"/>
<dbReference type="EMBL" id="CADCTW010000245">
    <property type="protein sequence ID" value="CAA9371056.1"/>
    <property type="molecule type" value="Genomic_DNA"/>
</dbReference>
<reference evidence="2" key="1">
    <citation type="submission" date="2020-02" db="EMBL/GenBank/DDBJ databases">
        <authorList>
            <person name="Meier V. D."/>
        </authorList>
    </citation>
    <scope>NUCLEOTIDE SEQUENCE</scope>
    <source>
        <strain evidence="2">AVDCRST_MAG68</strain>
    </source>
</reference>
<name>A0A6J4MWF8_9BACT</name>
<evidence type="ECO:0000313" key="2">
    <source>
        <dbReference type="EMBL" id="CAA9371056.1"/>
    </source>
</evidence>
<feature type="non-terminal residue" evidence="2">
    <location>
        <position position="1"/>
    </location>
</feature>
<feature type="non-terminal residue" evidence="2">
    <location>
        <position position="48"/>
    </location>
</feature>
<organism evidence="2">
    <name type="scientific">uncultured Gemmatimonadota bacterium</name>
    <dbReference type="NCBI Taxonomy" id="203437"/>
    <lineage>
        <taxon>Bacteria</taxon>
        <taxon>Pseudomonadati</taxon>
        <taxon>Gemmatimonadota</taxon>
        <taxon>environmental samples</taxon>
    </lineage>
</organism>
<evidence type="ECO:0000256" key="1">
    <source>
        <dbReference type="SAM" id="MobiDB-lite"/>
    </source>
</evidence>
<dbReference type="AlphaFoldDB" id="A0A6J4MWF8"/>
<protein>
    <submittedName>
        <fullName evidence="2">Uncharacterized protein</fullName>
    </submittedName>
</protein>
<gene>
    <name evidence="2" type="ORF">AVDCRST_MAG68-5526</name>
</gene>
<accession>A0A6J4MWF8</accession>
<sequence length="48" mass="5627">DPALRSFASRPVACLRRLRRQHGRPQGWRGREHPAIRPRGHRQGARHL</sequence>
<feature type="region of interest" description="Disordered" evidence="1">
    <location>
        <begin position="20"/>
        <end position="48"/>
    </location>
</feature>
<feature type="compositionally biased region" description="Basic residues" evidence="1">
    <location>
        <begin position="36"/>
        <end position="48"/>
    </location>
</feature>